<name>A0A931F7V7_9ACTN</name>
<gene>
    <name evidence="1" type="ORF">ITP53_54830</name>
</gene>
<dbReference type="Proteomes" id="UP000605361">
    <property type="component" value="Unassembled WGS sequence"/>
</dbReference>
<dbReference type="AlphaFoldDB" id="A0A931F7V7"/>
<comment type="caution">
    <text evidence="1">The sequence shown here is derived from an EMBL/GenBank/DDBJ whole genome shotgun (WGS) entry which is preliminary data.</text>
</comment>
<evidence type="ECO:0000313" key="1">
    <source>
        <dbReference type="EMBL" id="MBF8194586.1"/>
    </source>
</evidence>
<reference evidence="1" key="1">
    <citation type="submission" date="2020-11" db="EMBL/GenBank/DDBJ databases">
        <title>Whole-genome analyses of Nonomuraea sp. K274.</title>
        <authorList>
            <person name="Veyisoglu A."/>
        </authorList>
    </citation>
    <scope>NUCLEOTIDE SEQUENCE</scope>
    <source>
        <strain evidence="1">K274</strain>
    </source>
</reference>
<sequence length="154" mass="16983">MVSVFGLQQLPRPELAVRSWLAALGPGGRLSVVYWPDVTEPDGPFARIAEVVRPHVPAGDDIWEHELVPALRARGAVIERDERPADLITHPDAATFFDAYTRSGPLRALAAARGEAFVARLRRDFLRHAPHGLWSHRPRAHHIVARQASDSAAS</sequence>
<proteinExistence type="predicted"/>
<dbReference type="SUPFAM" id="SSF53335">
    <property type="entry name" value="S-adenosyl-L-methionine-dependent methyltransferases"/>
    <property type="match status" value="1"/>
</dbReference>
<keyword evidence="2" id="KW-1185">Reference proteome</keyword>
<protein>
    <submittedName>
        <fullName evidence="1">Uncharacterized protein</fullName>
    </submittedName>
</protein>
<dbReference type="InterPro" id="IPR029063">
    <property type="entry name" value="SAM-dependent_MTases_sf"/>
</dbReference>
<dbReference type="EMBL" id="JADOGI010000465">
    <property type="protein sequence ID" value="MBF8194586.1"/>
    <property type="molecule type" value="Genomic_DNA"/>
</dbReference>
<dbReference type="RefSeq" id="WP_195903395.1">
    <property type="nucleotide sequence ID" value="NZ_JADOGI010000465.1"/>
</dbReference>
<organism evidence="1 2">
    <name type="scientific">Nonomuraea cypriaca</name>
    <dbReference type="NCBI Taxonomy" id="1187855"/>
    <lineage>
        <taxon>Bacteria</taxon>
        <taxon>Bacillati</taxon>
        <taxon>Actinomycetota</taxon>
        <taxon>Actinomycetes</taxon>
        <taxon>Streptosporangiales</taxon>
        <taxon>Streptosporangiaceae</taxon>
        <taxon>Nonomuraea</taxon>
    </lineage>
</organism>
<evidence type="ECO:0000313" key="2">
    <source>
        <dbReference type="Proteomes" id="UP000605361"/>
    </source>
</evidence>
<accession>A0A931F7V7</accession>